<name>A0A6N0C2E9_9ABAC</name>
<organism evidence="2">
    <name type="scientific">Spodoptera exigua multiple nucleopolyhedrovirus</name>
    <dbReference type="NCBI Taxonomy" id="10454"/>
    <lineage>
        <taxon>Viruses</taxon>
        <taxon>Viruses incertae sedis</taxon>
        <taxon>Naldaviricetes</taxon>
        <taxon>Lefavirales</taxon>
        <taxon>Baculoviridae</taxon>
        <taxon>Alphabaculovirus</taxon>
    </lineage>
</organism>
<keyword evidence="1" id="KW-1133">Transmembrane helix</keyword>
<keyword evidence="1" id="KW-0472">Membrane</keyword>
<protein>
    <submittedName>
        <fullName evidence="2">Uncharacterized protein</fullName>
    </submittedName>
</protein>
<proteinExistence type="predicted"/>
<reference evidence="2" key="1">
    <citation type="submission" date="2019-09" db="EMBL/GenBank/DDBJ databases">
        <authorList>
            <person name="Tao P."/>
            <person name="Yang T."/>
            <person name="Chen J."/>
            <person name="Lin C."/>
            <person name="Hu J."/>
            <person name="Zhu Y."/>
            <person name="Lv H."/>
            <person name="Tian M."/>
            <person name="Gao Q."/>
            <person name="Jia J."/>
        </authorList>
    </citation>
    <scope>NUCLEOTIDE SEQUENCE</scope>
    <source>
        <strain evidence="2">WV103</strain>
    </source>
</reference>
<feature type="transmembrane region" description="Helical" evidence="1">
    <location>
        <begin position="39"/>
        <end position="56"/>
    </location>
</feature>
<sequence length="58" mass="6905">MTLSMQSSMQSSLKIDLTQYKTLVLDLCFRPRSSMKAKIVYYIAHYFIILIFHHLYDT</sequence>
<accession>A0A6N0C2E9</accession>
<dbReference type="EMBL" id="MN481987">
    <property type="protein sequence ID" value="QKO28884.1"/>
    <property type="molecule type" value="Genomic_DNA"/>
</dbReference>
<evidence type="ECO:0000313" key="2">
    <source>
        <dbReference type="EMBL" id="QKO28884.1"/>
    </source>
</evidence>
<evidence type="ECO:0000256" key="1">
    <source>
        <dbReference type="SAM" id="Phobius"/>
    </source>
</evidence>
<keyword evidence="1" id="KW-0812">Transmembrane</keyword>